<sequence length="271" mass="29321">MEPLHALILGAIQGLTEVLPISSSAHLILIPEILHWPESGLTFDVALHLGTLFALTAYFWRDIVDLVYHFFNGLTGKGFHTPESRLPLYIIAGTVPAAIAGKTLEGPVEDFFRGSPLLIVSFLVAFGLLLALSDTISAKRWKLDRMNLKNALLVGFAQCLALMPGVSRSGITITAALFLGYNRETAARFSFLLSLPIVAGAGILKVGKLLKTGIPVGEGMPLLIGIASSAIFGYLSVALLLRLVQHRTLYTFVWYRVLAGAGFVVYFLGVR</sequence>
<feature type="transmembrane region" description="Helical" evidence="14">
    <location>
        <begin position="219"/>
        <end position="241"/>
    </location>
</feature>
<feature type="transmembrane region" description="Helical" evidence="14">
    <location>
        <begin position="253"/>
        <end position="270"/>
    </location>
</feature>
<evidence type="ECO:0000256" key="3">
    <source>
        <dbReference type="ARBA" id="ARBA00012374"/>
    </source>
</evidence>
<evidence type="ECO:0000256" key="5">
    <source>
        <dbReference type="ARBA" id="ARBA00022475"/>
    </source>
</evidence>
<dbReference type="EMBL" id="VLLN01000018">
    <property type="protein sequence ID" value="TWJ18008.1"/>
    <property type="molecule type" value="Genomic_DNA"/>
</dbReference>
<evidence type="ECO:0000256" key="6">
    <source>
        <dbReference type="ARBA" id="ARBA00022692"/>
    </source>
</evidence>
<evidence type="ECO:0000256" key="13">
    <source>
        <dbReference type="ARBA" id="ARBA00047594"/>
    </source>
</evidence>
<comment type="similarity">
    <text evidence="2 14">Belongs to the UppP family.</text>
</comment>
<name>A0A562VJF8_9BACT</name>
<comment type="subcellular location">
    <subcellularLocation>
        <location evidence="1 14">Cell membrane</location>
        <topology evidence="1 14">Multi-pass membrane protein</topology>
    </subcellularLocation>
</comment>
<dbReference type="RefSeq" id="WP_145023748.1">
    <property type="nucleotide sequence ID" value="NZ_VLLN01000018.1"/>
</dbReference>
<dbReference type="AlphaFoldDB" id="A0A562VJF8"/>
<comment type="function">
    <text evidence="14">Catalyzes the dephosphorylation of undecaprenyl diphosphate (UPP). Confers resistance to bacitracin.</text>
</comment>
<evidence type="ECO:0000256" key="4">
    <source>
        <dbReference type="ARBA" id="ARBA00021581"/>
    </source>
</evidence>
<proteinExistence type="inferred from homology"/>
<dbReference type="EC" id="3.6.1.27" evidence="3 14"/>
<dbReference type="GO" id="GO:0005886">
    <property type="term" value="C:plasma membrane"/>
    <property type="evidence" value="ECO:0007669"/>
    <property type="project" value="UniProtKB-SubCell"/>
</dbReference>
<evidence type="ECO:0000256" key="1">
    <source>
        <dbReference type="ARBA" id="ARBA00004651"/>
    </source>
</evidence>
<dbReference type="GO" id="GO:0008360">
    <property type="term" value="P:regulation of cell shape"/>
    <property type="evidence" value="ECO:0007669"/>
    <property type="project" value="UniProtKB-KW"/>
</dbReference>
<dbReference type="GO" id="GO:0009252">
    <property type="term" value="P:peptidoglycan biosynthetic process"/>
    <property type="evidence" value="ECO:0007669"/>
    <property type="project" value="UniProtKB-KW"/>
</dbReference>
<evidence type="ECO:0000313" key="16">
    <source>
        <dbReference type="Proteomes" id="UP000319449"/>
    </source>
</evidence>
<keyword evidence="9 14" id="KW-0472">Membrane</keyword>
<accession>A0A562VJF8</accession>
<dbReference type="GO" id="GO:0071555">
    <property type="term" value="P:cell wall organization"/>
    <property type="evidence" value="ECO:0007669"/>
    <property type="project" value="UniProtKB-KW"/>
</dbReference>
<keyword evidence="5 14" id="KW-1003">Cell membrane</keyword>
<dbReference type="GO" id="GO:0050380">
    <property type="term" value="F:undecaprenyl-diphosphatase activity"/>
    <property type="evidence" value="ECO:0007669"/>
    <property type="project" value="UniProtKB-UniRule"/>
</dbReference>
<organism evidence="15 16">
    <name type="scientific">Geobacter argillaceus</name>
    <dbReference type="NCBI Taxonomy" id="345631"/>
    <lineage>
        <taxon>Bacteria</taxon>
        <taxon>Pseudomonadati</taxon>
        <taxon>Thermodesulfobacteriota</taxon>
        <taxon>Desulfuromonadia</taxon>
        <taxon>Geobacterales</taxon>
        <taxon>Geobacteraceae</taxon>
        <taxon>Geobacter</taxon>
    </lineage>
</organism>
<evidence type="ECO:0000256" key="12">
    <source>
        <dbReference type="ARBA" id="ARBA00032932"/>
    </source>
</evidence>
<evidence type="ECO:0000256" key="9">
    <source>
        <dbReference type="ARBA" id="ARBA00023136"/>
    </source>
</evidence>
<comment type="catalytic activity">
    <reaction evidence="13 14">
        <text>di-trans,octa-cis-undecaprenyl diphosphate + H2O = di-trans,octa-cis-undecaprenyl phosphate + phosphate + H(+)</text>
        <dbReference type="Rhea" id="RHEA:28094"/>
        <dbReference type="ChEBI" id="CHEBI:15377"/>
        <dbReference type="ChEBI" id="CHEBI:15378"/>
        <dbReference type="ChEBI" id="CHEBI:43474"/>
        <dbReference type="ChEBI" id="CHEBI:58405"/>
        <dbReference type="ChEBI" id="CHEBI:60392"/>
        <dbReference type="EC" id="3.6.1.27"/>
    </reaction>
</comment>
<evidence type="ECO:0000256" key="2">
    <source>
        <dbReference type="ARBA" id="ARBA00010621"/>
    </source>
</evidence>
<evidence type="ECO:0000256" key="14">
    <source>
        <dbReference type="HAMAP-Rule" id="MF_01006"/>
    </source>
</evidence>
<dbReference type="PANTHER" id="PTHR30622:SF4">
    <property type="entry name" value="UNDECAPRENYL-DIPHOSPHATASE"/>
    <property type="match status" value="1"/>
</dbReference>
<dbReference type="OrthoDB" id="9808289at2"/>
<keyword evidence="8 14" id="KW-1133">Transmembrane helix</keyword>
<feature type="transmembrane region" description="Helical" evidence="14">
    <location>
        <begin position="111"/>
        <end position="132"/>
    </location>
</feature>
<dbReference type="HAMAP" id="MF_01006">
    <property type="entry name" value="Undec_diphosphatase"/>
    <property type="match status" value="1"/>
</dbReference>
<evidence type="ECO:0000256" key="11">
    <source>
        <dbReference type="ARBA" id="ARBA00032707"/>
    </source>
</evidence>
<keyword evidence="7 14" id="KW-0378">Hydrolase</keyword>
<dbReference type="Proteomes" id="UP000319449">
    <property type="component" value="Unassembled WGS sequence"/>
</dbReference>
<keyword evidence="16" id="KW-1185">Reference proteome</keyword>
<comment type="caution">
    <text evidence="15">The sequence shown here is derived from an EMBL/GenBank/DDBJ whole genome shotgun (WGS) entry which is preliminary data.</text>
</comment>
<keyword evidence="14" id="KW-0573">Peptidoglycan synthesis</keyword>
<keyword evidence="6 14" id="KW-0812">Transmembrane</keyword>
<dbReference type="NCBIfam" id="TIGR00753">
    <property type="entry name" value="undec_PP_bacA"/>
    <property type="match status" value="1"/>
</dbReference>
<keyword evidence="14" id="KW-0961">Cell wall biogenesis/degradation</keyword>
<keyword evidence="14" id="KW-0133">Cell shape</keyword>
<evidence type="ECO:0000256" key="7">
    <source>
        <dbReference type="ARBA" id="ARBA00022801"/>
    </source>
</evidence>
<evidence type="ECO:0000256" key="10">
    <source>
        <dbReference type="ARBA" id="ARBA00023251"/>
    </source>
</evidence>
<feature type="transmembrane region" description="Helical" evidence="14">
    <location>
        <begin position="152"/>
        <end position="181"/>
    </location>
</feature>
<comment type="miscellaneous">
    <text evidence="14">Bacitracin is thought to be involved in the inhibition of peptidoglycan synthesis by sequestering undecaprenyl diphosphate, thereby reducing the pool of lipid carrier available.</text>
</comment>
<reference evidence="15 16" key="1">
    <citation type="submission" date="2019-07" db="EMBL/GenBank/DDBJ databases">
        <title>Genomic Encyclopedia of Archaeal and Bacterial Type Strains, Phase II (KMG-II): from individual species to whole genera.</title>
        <authorList>
            <person name="Goeker M."/>
        </authorList>
    </citation>
    <scope>NUCLEOTIDE SEQUENCE [LARGE SCALE GENOMIC DNA]</scope>
    <source>
        <strain evidence="15 16">ATCC BAA-1139</strain>
    </source>
</reference>
<keyword evidence="10 14" id="KW-0046">Antibiotic resistance</keyword>
<dbReference type="Pfam" id="PF02673">
    <property type="entry name" value="BacA"/>
    <property type="match status" value="1"/>
</dbReference>
<evidence type="ECO:0000256" key="8">
    <source>
        <dbReference type="ARBA" id="ARBA00022989"/>
    </source>
</evidence>
<dbReference type="PANTHER" id="PTHR30622">
    <property type="entry name" value="UNDECAPRENYL-DIPHOSPHATASE"/>
    <property type="match status" value="1"/>
</dbReference>
<evidence type="ECO:0000313" key="15">
    <source>
        <dbReference type="EMBL" id="TWJ18008.1"/>
    </source>
</evidence>
<protein>
    <recommendedName>
        <fullName evidence="4 14">Undecaprenyl-diphosphatase</fullName>
        <ecNumber evidence="3 14">3.6.1.27</ecNumber>
    </recommendedName>
    <alternativeName>
        <fullName evidence="12 14">Bacitracin resistance protein</fullName>
    </alternativeName>
    <alternativeName>
        <fullName evidence="11 14">Undecaprenyl pyrophosphate phosphatase</fullName>
    </alternativeName>
</protein>
<gene>
    <name evidence="14" type="primary">uppP</name>
    <name evidence="15" type="ORF">JN12_02769</name>
</gene>
<dbReference type="InterPro" id="IPR003824">
    <property type="entry name" value="UppP"/>
</dbReference>
<feature type="transmembrane region" description="Helical" evidence="14">
    <location>
        <begin position="187"/>
        <end position="207"/>
    </location>
</feature>
<dbReference type="GO" id="GO:0046677">
    <property type="term" value="P:response to antibiotic"/>
    <property type="evidence" value="ECO:0007669"/>
    <property type="project" value="UniProtKB-UniRule"/>
</dbReference>